<reference evidence="1 2" key="1">
    <citation type="submission" date="2023-07" db="EMBL/GenBank/DDBJ databases">
        <title>Genomic Encyclopedia of Type Strains, Phase IV (KMG-IV): sequencing the most valuable type-strain genomes for metagenomic binning, comparative biology and taxonomic classification.</title>
        <authorList>
            <person name="Goeker M."/>
        </authorList>
    </citation>
    <scope>NUCLEOTIDE SEQUENCE [LARGE SCALE GENOMIC DNA]</scope>
    <source>
        <strain evidence="1 2">T98</strain>
    </source>
</reference>
<proteinExistence type="predicted"/>
<keyword evidence="2" id="KW-1185">Reference proteome</keyword>
<evidence type="ECO:0000313" key="1">
    <source>
        <dbReference type="EMBL" id="MDT3429164.1"/>
    </source>
</evidence>
<dbReference type="Proteomes" id="UP001248709">
    <property type="component" value="Unassembled WGS sequence"/>
</dbReference>
<gene>
    <name evidence="1" type="ORF">J2Z22_004764</name>
</gene>
<sequence>MIKVTTGAVVNEKPPTKEEIIEEWKRNAIEKEIQSPWRTCPDLFIFTLEKFIRRMCRRDKAV</sequence>
<protein>
    <submittedName>
        <fullName evidence="1">Uncharacterized protein</fullName>
    </submittedName>
</protein>
<dbReference type="EMBL" id="JAUSUY010000038">
    <property type="protein sequence ID" value="MDT3429164.1"/>
    <property type="molecule type" value="Genomic_DNA"/>
</dbReference>
<evidence type="ECO:0000313" key="2">
    <source>
        <dbReference type="Proteomes" id="UP001248709"/>
    </source>
</evidence>
<accession>A0ABU3HEA5</accession>
<name>A0ABU3HEA5_9BACL</name>
<dbReference type="RefSeq" id="WP_025702649.1">
    <property type="nucleotide sequence ID" value="NZ_JAUSUY010000038.1"/>
</dbReference>
<organism evidence="1 2">
    <name type="scientific">Paenibacillus forsythiae</name>
    <dbReference type="NCBI Taxonomy" id="365616"/>
    <lineage>
        <taxon>Bacteria</taxon>
        <taxon>Bacillati</taxon>
        <taxon>Bacillota</taxon>
        <taxon>Bacilli</taxon>
        <taxon>Bacillales</taxon>
        <taxon>Paenibacillaceae</taxon>
        <taxon>Paenibacillus</taxon>
    </lineage>
</organism>
<comment type="caution">
    <text evidence="1">The sequence shown here is derived from an EMBL/GenBank/DDBJ whole genome shotgun (WGS) entry which is preliminary data.</text>
</comment>